<evidence type="ECO:0000259" key="1">
    <source>
        <dbReference type="Pfam" id="PF08241"/>
    </source>
</evidence>
<dbReference type="GO" id="GO:0008757">
    <property type="term" value="F:S-adenosylmethionine-dependent methyltransferase activity"/>
    <property type="evidence" value="ECO:0007669"/>
    <property type="project" value="InterPro"/>
</dbReference>
<evidence type="ECO:0000313" key="3">
    <source>
        <dbReference type="Proteomes" id="UP000799770"/>
    </source>
</evidence>
<sequence>MAGQGRLSGLFGPFRFIWLSIKIHYEALKEALRKDGLRSLTRPQRIRDTAVATFFNTYSKGFIAYEDTTCVPSLFRSAQGTILELGPGPGNQLQRYDPSLVNFIYGIEPNPYYGDVIATKLKKNDLEDKYKLLTCGIEDSETLRKEGITEGSLDTILSIQVLCSVDDVQSVMREVWKLLKPGGSFVFWEHTKNKDTATAIAQASWNPAWSALVGCCLTRNIKEDILAAGQWENPGSIEVADEPYSCLPRIWGVLKKKA</sequence>
<dbReference type="GO" id="GO:0032259">
    <property type="term" value="P:methylation"/>
    <property type="evidence" value="ECO:0007669"/>
    <property type="project" value="UniProtKB-KW"/>
</dbReference>
<accession>A0A6A5ZCR3</accession>
<dbReference type="Gene3D" id="3.40.50.150">
    <property type="entry name" value="Vaccinia Virus protein VP39"/>
    <property type="match status" value="1"/>
</dbReference>
<protein>
    <submittedName>
        <fullName evidence="2">Methyltransferase type 11</fullName>
    </submittedName>
</protein>
<evidence type="ECO:0000313" key="2">
    <source>
        <dbReference type="EMBL" id="KAF2117309.1"/>
    </source>
</evidence>
<dbReference type="CDD" id="cd02440">
    <property type="entry name" value="AdoMet_MTases"/>
    <property type="match status" value="1"/>
</dbReference>
<dbReference type="SUPFAM" id="SSF53335">
    <property type="entry name" value="S-adenosyl-L-methionine-dependent methyltransferases"/>
    <property type="match status" value="1"/>
</dbReference>
<dbReference type="InterPro" id="IPR013216">
    <property type="entry name" value="Methyltransf_11"/>
</dbReference>
<dbReference type="EMBL" id="ML977319">
    <property type="protein sequence ID" value="KAF2117309.1"/>
    <property type="molecule type" value="Genomic_DNA"/>
</dbReference>
<gene>
    <name evidence="2" type="ORF">BDV96DRAFT_571893</name>
</gene>
<organism evidence="2 3">
    <name type="scientific">Lophiotrema nucula</name>
    <dbReference type="NCBI Taxonomy" id="690887"/>
    <lineage>
        <taxon>Eukaryota</taxon>
        <taxon>Fungi</taxon>
        <taxon>Dikarya</taxon>
        <taxon>Ascomycota</taxon>
        <taxon>Pezizomycotina</taxon>
        <taxon>Dothideomycetes</taxon>
        <taxon>Pleosporomycetidae</taxon>
        <taxon>Pleosporales</taxon>
        <taxon>Lophiotremataceae</taxon>
        <taxon>Lophiotrema</taxon>
    </lineage>
</organism>
<feature type="domain" description="Methyltransferase type 11" evidence="1">
    <location>
        <begin position="83"/>
        <end position="187"/>
    </location>
</feature>
<keyword evidence="2" id="KW-0808">Transferase</keyword>
<proteinExistence type="predicted"/>
<dbReference type="PANTHER" id="PTHR45036:SF1">
    <property type="entry name" value="METHYLTRANSFERASE LIKE 7A"/>
    <property type="match status" value="1"/>
</dbReference>
<dbReference type="InterPro" id="IPR029063">
    <property type="entry name" value="SAM-dependent_MTases_sf"/>
</dbReference>
<dbReference type="AlphaFoldDB" id="A0A6A5ZCR3"/>
<dbReference type="PANTHER" id="PTHR45036">
    <property type="entry name" value="METHYLTRANSFERASE LIKE 7B"/>
    <property type="match status" value="1"/>
</dbReference>
<dbReference type="Proteomes" id="UP000799770">
    <property type="component" value="Unassembled WGS sequence"/>
</dbReference>
<name>A0A6A5ZCR3_9PLEO</name>
<reference evidence="2" key="1">
    <citation type="journal article" date="2020" name="Stud. Mycol.">
        <title>101 Dothideomycetes genomes: a test case for predicting lifestyles and emergence of pathogens.</title>
        <authorList>
            <person name="Haridas S."/>
            <person name="Albert R."/>
            <person name="Binder M."/>
            <person name="Bloem J."/>
            <person name="Labutti K."/>
            <person name="Salamov A."/>
            <person name="Andreopoulos B."/>
            <person name="Baker S."/>
            <person name="Barry K."/>
            <person name="Bills G."/>
            <person name="Bluhm B."/>
            <person name="Cannon C."/>
            <person name="Castanera R."/>
            <person name="Culley D."/>
            <person name="Daum C."/>
            <person name="Ezra D."/>
            <person name="Gonzalez J."/>
            <person name="Henrissat B."/>
            <person name="Kuo A."/>
            <person name="Liang C."/>
            <person name="Lipzen A."/>
            <person name="Lutzoni F."/>
            <person name="Magnuson J."/>
            <person name="Mondo S."/>
            <person name="Nolan M."/>
            <person name="Ohm R."/>
            <person name="Pangilinan J."/>
            <person name="Park H.-J."/>
            <person name="Ramirez L."/>
            <person name="Alfaro M."/>
            <person name="Sun H."/>
            <person name="Tritt A."/>
            <person name="Yoshinaga Y."/>
            <person name="Zwiers L.-H."/>
            <person name="Turgeon B."/>
            <person name="Goodwin S."/>
            <person name="Spatafora J."/>
            <person name="Crous P."/>
            <person name="Grigoriev I."/>
        </authorList>
    </citation>
    <scope>NUCLEOTIDE SEQUENCE</scope>
    <source>
        <strain evidence="2">CBS 627.86</strain>
    </source>
</reference>
<keyword evidence="2" id="KW-0489">Methyltransferase</keyword>
<dbReference type="Pfam" id="PF08241">
    <property type="entry name" value="Methyltransf_11"/>
    <property type="match status" value="1"/>
</dbReference>
<dbReference type="InterPro" id="IPR052356">
    <property type="entry name" value="Thiol_S-MT"/>
</dbReference>
<dbReference type="OrthoDB" id="540004at2759"/>
<keyword evidence="3" id="KW-1185">Reference proteome</keyword>